<name>A0A7X6BBH1_9SPHN</name>
<protein>
    <submittedName>
        <fullName evidence="2">Uncharacterized protein</fullName>
    </submittedName>
</protein>
<feature type="transmembrane region" description="Helical" evidence="1">
    <location>
        <begin position="47"/>
        <end position="75"/>
    </location>
</feature>
<accession>A0A7X6BBH1</accession>
<evidence type="ECO:0000313" key="2">
    <source>
        <dbReference type="EMBL" id="NJB95851.1"/>
    </source>
</evidence>
<keyword evidence="3" id="KW-1185">Reference proteome</keyword>
<reference evidence="2 3" key="1">
    <citation type="submission" date="2020-03" db="EMBL/GenBank/DDBJ databases">
        <title>Genomic Encyclopedia of Type Strains, Phase IV (KMG-IV): sequencing the most valuable type-strain genomes for metagenomic binning, comparative biology and taxonomic classification.</title>
        <authorList>
            <person name="Goeker M."/>
        </authorList>
    </citation>
    <scope>NUCLEOTIDE SEQUENCE [LARGE SCALE GENOMIC DNA]</scope>
    <source>
        <strain evidence="2 3">DSM 7225</strain>
    </source>
</reference>
<dbReference type="Proteomes" id="UP000531251">
    <property type="component" value="Unassembled WGS sequence"/>
</dbReference>
<feature type="transmembrane region" description="Helical" evidence="1">
    <location>
        <begin position="20"/>
        <end position="41"/>
    </location>
</feature>
<comment type="caution">
    <text evidence="2">The sequence shown here is derived from an EMBL/GenBank/DDBJ whole genome shotgun (WGS) entry which is preliminary data.</text>
</comment>
<keyword evidence="1" id="KW-1133">Transmembrane helix</keyword>
<proteinExistence type="predicted"/>
<organism evidence="2 3">
    <name type="scientific">Sphingomonas trueperi</name>
    <dbReference type="NCBI Taxonomy" id="53317"/>
    <lineage>
        <taxon>Bacteria</taxon>
        <taxon>Pseudomonadati</taxon>
        <taxon>Pseudomonadota</taxon>
        <taxon>Alphaproteobacteria</taxon>
        <taxon>Sphingomonadales</taxon>
        <taxon>Sphingomonadaceae</taxon>
        <taxon>Sphingomonas</taxon>
    </lineage>
</organism>
<dbReference type="AlphaFoldDB" id="A0A7X6BBH1"/>
<gene>
    <name evidence="2" type="ORF">GGR89_000143</name>
</gene>
<keyword evidence="1" id="KW-0472">Membrane</keyword>
<feature type="transmembrane region" description="Helical" evidence="1">
    <location>
        <begin position="135"/>
        <end position="154"/>
    </location>
</feature>
<feature type="transmembrane region" description="Helical" evidence="1">
    <location>
        <begin position="96"/>
        <end position="129"/>
    </location>
</feature>
<evidence type="ECO:0000256" key="1">
    <source>
        <dbReference type="SAM" id="Phobius"/>
    </source>
</evidence>
<evidence type="ECO:0000313" key="3">
    <source>
        <dbReference type="Proteomes" id="UP000531251"/>
    </source>
</evidence>
<dbReference type="RefSeq" id="WP_125975537.1">
    <property type="nucleotide sequence ID" value="NZ_BAAADY010000008.1"/>
</dbReference>
<keyword evidence="1" id="KW-0812">Transmembrane</keyword>
<dbReference type="EMBL" id="JAATJB010000001">
    <property type="protein sequence ID" value="NJB95851.1"/>
    <property type="molecule type" value="Genomic_DNA"/>
</dbReference>
<sequence length="178" mass="18726">MVGSIFGGAFRLLRQHPLAVLVWAILYLVGIFAIGLLRILIAPADPANIAGAIGAALLSQGLALALVAVLITAATRATLHPYKRGACYLRLGANELRVFALLVLLTIASMVATFLLTLANGFLLGLLAWLAPGAATGWLGALLLLVELAALLFVQVRLSIALPLTYLYEAITVDEAWA</sequence>